<dbReference type="Pfam" id="PF03592">
    <property type="entry name" value="Terminase_2"/>
    <property type="match status" value="1"/>
</dbReference>
<dbReference type="InterPro" id="IPR038713">
    <property type="entry name" value="Terminase_Gp1_N_sf"/>
</dbReference>
<evidence type="ECO:0000313" key="2">
    <source>
        <dbReference type="Proteomes" id="UP000198977"/>
    </source>
</evidence>
<proteinExistence type="predicted"/>
<evidence type="ECO:0000313" key="1">
    <source>
        <dbReference type="EMBL" id="SFE94614.1"/>
    </source>
</evidence>
<dbReference type="GO" id="GO:0051276">
    <property type="term" value="P:chromosome organization"/>
    <property type="evidence" value="ECO:0007669"/>
    <property type="project" value="InterPro"/>
</dbReference>
<protein>
    <submittedName>
        <fullName evidence="1">Terminase small subunit</fullName>
    </submittedName>
</protein>
<dbReference type="Gene3D" id="1.10.10.1400">
    <property type="entry name" value="Terminase, small subunit, N-terminal DNA-binding domain, HTH motif"/>
    <property type="match status" value="1"/>
</dbReference>
<accession>A0A1I2END0</accession>
<dbReference type="STRING" id="74348.SAMN04488523_1133"/>
<dbReference type="OrthoDB" id="8227562at2"/>
<dbReference type="EMBL" id="FOMW01000013">
    <property type="protein sequence ID" value="SFE94614.1"/>
    <property type="molecule type" value="Genomic_DNA"/>
</dbReference>
<reference evidence="2" key="1">
    <citation type="submission" date="2016-10" db="EMBL/GenBank/DDBJ databases">
        <authorList>
            <person name="Varghese N."/>
            <person name="Submissions S."/>
        </authorList>
    </citation>
    <scope>NUCLEOTIDE SEQUENCE [LARGE SCALE GENOMIC DNA]</scope>
    <source>
        <strain evidence="2">DSM 11443</strain>
    </source>
</reference>
<organism evidence="1 2">
    <name type="scientific">Sulfitobacter brevis</name>
    <dbReference type="NCBI Taxonomy" id="74348"/>
    <lineage>
        <taxon>Bacteria</taxon>
        <taxon>Pseudomonadati</taxon>
        <taxon>Pseudomonadota</taxon>
        <taxon>Alphaproteobacteria</taxon>
        <taxon>Rhodobacterales</taxon>
        <taxon>Roseobacteraceae</taxon>
        <taxon>Sulfitobacter</taxon>
    </lineage>
</organism>
<dbReference type="RefSeq" id="WP_093924899.1">
    <property type="nucleotide sequence ID" value="NZ_FOMW01000013.1"/>
</dbReference>
<gene>
    <name evidence="1" type="ORF">SAMN04488523_1133</name>
</gene>
<dbReference type="Proteomes" id="UP000198977">
    <property type="component" value="Unassembled WGS sequence"/>
</dbReference>
<dbReference type="AlphaFoldDB" id="A0A1I2END0"/>
<name>A0A1I2END0_9RHOB</name>
<sequence>MSEQTQSNSGNTDWLDKHCLIDRYRLFVLAYIETHNGTEAARRAGYKQPEVQAARMLKNDKVRAAIEEGRAQVGEKAMLADQDVAKHWLPMALAAPREQ</sequence>
<keyword evidence="2" id="KW-1185">Reference proteome</keyword>
<dbReference type="InterPro" id="IPR005335">
    <property type="entry name" value="Terminase_ssu"/>
</dbReference>